<feature type="non-terminal residue" evidence="1">
    <location>
        <position position="102"/>
    </location>
</feature>
<proteinExistence type="predicted"/>
<dbReference type="EMBL" id="JAEFCI010010795">
    <property type="protein sequence ID" value="KAG5457003.1"/>
    <property type="molecule type" value="Genomic_DNA"/>
</dbReference>
<organism evidence="1 2">
    <name type="scientific">Olpidium bornovanus</name>
    <dbReference type="NCBI Taxonomy" id="278681"/>
    <lineage>
        <taxon>Eukaryota</taxon>
        <taxon>Fungi</taxon>
        <taxon>Fungi incertae sedis</taxon>
        <taxon>Olpidiomycota</taxon>
        <taxon>Olpidiomycotina</taxon>
        <taxon>Olpidiomycetes</taxon>
        <taxon>Olpidiales</taxon>
        <taxon>Olpidiaceae</taxon>
        <taxon>Olpidium</taxon>
    </lineage>
</organism>
<evidence type="ECO:0000313" key="1">
    <source>
        <dbReference type="EMBL" id="KAG5457003.1"/>
    </source>
</evidence>
<name>A0A8H7ZNZ3_9FUNG</name>
<keyword evidence="2" id="KW-1185">Reference proteome</keyword>
<reference evidence="1 2" key="1">
    <citation type="journal article" name="Sci. Rep.">
        <title>Genome-scale phylogenetic analyses confirm Olpidium as the closest living zoosporic fungus to the non-flagellated, terrestrial fungi.</title>
        <authorList>
            <person name="Chang Y."/>
            <person name="Rochon D."/>
            <person name="Sekimoto S."/>
            <person name="Wang Y."/>
            <person name="Chovatia M."/>
            <person name="Sandor L."/>
            <person name="Salamov A."/>
            <person name="Grigoriev I.V."/>
            <person name="Stajich J.E."/>
            <person name="Spatafora J.W."/>
        </authorList>
    </citation>
    <scope>NUCLEOTIDE SEQUENCE [LARGE SCALE GENOMIC DNA]</scope>
    <source>
        <strain evidence="1">S191</strain>
    </source>
</reference>
<sequence>MTIVGRGGAAVTGGGVVDMESGAVAAGEGGVTAVPKIYRGVEAMPVVIVRRGCPVVTGGCVEVMEEPALVRGGFGCGERLTNPRAGVEGQPQRTFHHLGFAL</sequence>
<gene>
    <name evidence="1" type="ORF">BJ554DRAFT_3097</name>
</gene>
<accession>A0A8H7ZNZ3</accession>
<protein>
    <submittedName>
        <fullName evidence="1">Uncharacterized protein</fullName>
    </submittedName>
</protein>
<comment type="caution">
    <text evidence="1">The sequence shown here is derived from an EMBL/GenBank/DDBJ whole genome shotgun (WGS) entry which is preliminary data.</text>
</comment>
<dbReference type="AlphaFoldDB" id="A0A8H7ZNZ3"/>
<evidence type="ECO:0000313" key="2">
    <source>
        <dbReference type="Proteomes" id="UP000673691"/>
    </source>
</evidence>
<dbReference type="Proteomes" id="UP000673691">
    <property type="component" value="Unassembled WGS sequence"/>
</dbReference>